<dbReference type="Gene3D" id="3.40.50.880">
    <property type="match status" value="1"/>
</dbReference>
<proteinExistence type="predicted"/>
<gene>
    <name evidence="3" type="ORF">HHX25_04615</name>
</gene>
<dbReference type="PANTHER" id="PTHR40469:SF2">
    <property type="entry name" value="GALACTOSE-BINDING DOMAIN-LIKE SUPERFAMILY PROTEIN"/>
    <property type="match status" value="1"/>
</dbReference>
<evidence type="ECO:0000259" key="2">
    <source>
        <dbReference type="Pfam" id="PF06283"/>
    </source>
</evidence>
<dbReference type="Pfam" id="PF06283">
    <property type="entry name" value="ThuA"/>
    <property type="match status" value="1"/>
</dbReference>
<dbReference type="EMBL" id="JABBHF010000002">
    <property type="protein sequence ID" value="NMH86774.1"/>
    <property type="molecule type" value="Genomic_DNA"/>
</dbReference>
<comment type="caution">
    <text evidence="3">The sequence shown here is derived from an EMBL/GenBank/DDBJ whole genome shotgun (WGS) entry which is preliminary data.</text>
</comment>
<evidence type="ECO:0000313" key="3">
    <source>
        <dbReference type="EMBL" id="NMH86774.1"/>
    </source>
</evidence>
<dbReference type="PANTHER" id="PTHR40469">
    <property type="entry name" value="SECRETED GLYCOSYL HYDROLASE"/>
    <property type="match status" value="1"/>
</dbReference>
<sequence length="324" mass="37528">MNTIYYKKFIMCTLILLCNMVFIQAQTINIPFENNIIEPKKSIKKIPVLIVDGFSNHHWRLNTKYLKQILEASEKFDVSISTCPNQTENKSEWRNWNPNFSDYPVVIQTCNNINKEAKLQWPDAVKVSFQKYVKEGGGVYMYHGATNAFKSWRAYNDMIGLGWRNKDFGIAITIDGSENIKIVPKGKGENTGHGKRRDVLITRMGNHPIHLGMPKKWVGADIEVYRYGRGTKKNLEVLSYAKDEKTGLNFPMEWVVKYGKGKVYCSTYGHLWHNQDWPPSMRCAAFQQSMIRSLQWLSGHEVDNYVESDFPTDKNPVLRLPIEY</sequence>
<reference evidence="3 4" key="1">
    <citation type="submission" date="2020-04" db="EMBL/GenBank/DDBJ databases">
        <title>A Flavivirga sp. nov.</title>
        <authorList>
            <person name="Sun X."/>
        </authorList>
    </citation>
    <scope>NUCLEOTIDE SEQUENCE [LARGE SCALE GENOMIC DNA]</scope>
    <source>
        <strain evidence="3 4">Y03</strain>
    </source>
</reference>
<feature type="signal peptide" evidence="1">
    <location>
        <begin position="1"/>
        <end position="25"/>
    </location>
</feature>
<dbReference type="InterPro" id="IPR029062">
    <property type="entry name" value="Class_I_gatase-like"/>
</dbReference>
<evidence type="ECO:0000313" key="4">
    <source>
        <dbReference type="Proteomes" id="UP000746690"/>
    </source>
</evidence>
<feature type="domain" description="ThuA-like" evidence="2">
    <location>
        <begin position="48"/>
        <end position="296"/>
    </location>
</feature>
<keyword evidence="4" id="KW-1185">Reference proteome</keyword>
<organism evidence="3 4">
    <name type="scientific">Flavivirga algicola</name>
    <dbReference type="NCBI Taxonomy" id="2729136"/>
    <lineage>
        <taxon>Bacteria</taxon>
        <taxon>Pseudomonadati</taxon>
        <taxon>Bacteroidota</taxon>
        <taxon>Flavobacteriia</taxon>
        <taxon>Flavobacteriales</taxon>
        <taxon>Flavobacteriaceae</taxon>
        <taxon>Flavivirga</taxon>
    </lineage>
</organism>
<dbReference type="InterPro" id="IPR029010">
    <property type="entry name" value="ThuA-like"/>
</dbReference>
<accession>A0ABX1RT91</accession>
<dbReference type="Proteomes" id="UP000746690">
    <property type="component" value="Unassembled WGS sequence"/>
</dbReference>
<feature type="chain" id="PRO_5045185566" evidence="1">
    <location>
        <begin position="26"/>
        <end position="324"/>
    </location>
</feature>
<evidence type="ECO:0000256" key="1">
    <source>
        <dbReference type="SAM" id="SignalP"/>
    </source>
</evidence>
<dbReference type="SUPFAM" id="SSF52317">
    <property type="entry name" value="Class I glutamine amidotransferase-like"/>
    <property type="match status" value="1"/>
</dbReference>
<keyword evidence="1" id="KW-0732">Signal</keyword>
<dbReference type="RefSeq" id="WP_169670636.1">
    <property type="nucleotide sequence ID" value="NZ_JABBHF010000002.1"/>
</dbReference>
<name>A0ABX1RT91_9FLAO</name>
<protein>
    <submittedName>
        <fullName evidence="3">ThuA domain-containing protein</fullName>
    </submittedName>
</protein>